<evidence type="ECO:0000259" key="5">
    <source>
        <dbReference type="Pfam" id="PF08386"/>
    </source>
</evidence>
<feature type="domain" description="Peptidase S33 tripeptidyl aminopeptidase-like C-terminal" evidence="5">
    <location>
        <begin position="394"/>
        <end position="478"/>
    </location>
</feature>
<dbReference type="PANTHER" id="PTHR43248">
    <property type="entry name" value="2-SUCCINYL-6-HYDROXY-2,4-CYCLOHEXADIENE-1-CARBOXYLATE SYNTHASE"/>
    <property type="match status" value="1"/>
</dbReference>
<comment type="similarity">
    <text evidence="1">Belongs to the peptidase S33 family.</text>
</comment>
<proteinExistence type="inferred from homology"/>
<accession>W4M3V4</accession>
<dbReference type="EMBL" id="AZHX01001103">
    <property type="protein sequence ID" value="ETX04848.1"/>
    <property type="molecule type" value="Genomic_DNA"/>
</dbReference>
<keyword evidence="7" id="KW-1185">Reference proteome</keyword>
<feature type="domain" description="AB hydrolase-1" evidence="4">
    <location>
        <begin position="89"/>
        <end position="245"/>
    </location>
</feature>
<evidence type="ECO:0000256" key="2">
    <source>
        <dbReference type="ARBA" id="ARBA00022729"/>
    </source>
</evidence>
<evidence type="ECO:0000259" key="4">
    <source>
        <dbReference type="Pfam" id="PF00561"/>
    </source>
</evidence>
<reference evidence="6 7" key="1">
    <citation type="journal article" date="2014" name="Nature">
        <title>An environmental bacterial taxon with a large and distinct metabolic repertoire.</title>
        <authorList>
            <person name="Wilson M.C."/>
            <person name="Mori T."/>
            <person name="Ruckert C."/>
            <person name="Uria A.R."/>
            <person name="Helf M.J."/>
            <person name="Takada K."/>
            <person name="Gernert C."/>
            <person name="Steffens U.A."/>
            <person name="Heycke N."/>
            <person name="Schmitt S."/>
            <person name="Rinke C."/>
            <person name="Helfrich E.J."/>
            <person name="Brachmann A.O."/>
            <person name="Gurgui C."/>
            <person name="Wakimoto T."/>
            <person name="Kracht M."/>
            <person name="Crusemann M."/>
            <person name="Hentschel U."/>
            <person name="Abe I."/>
            <person name="Matsunaga S."/>
            <person name="Kalinowski J."/>
            <person name="Takeyama H."/>
            <person name="Piel J."/>
        </authorList>
    </citation>
    <scope>NUCLEOTIDE SEQUENCE [LARGE SCALE GENOMIC DNA]</scope>
    <source>
        <strain evidence="7">TSY2</strain>
    </source>
</reference>
<keyword evidence="2" id="KW-0732">Signal</keyword>
<dbReference type="InterPro" id="IPR000073">
    <property type="entry name" value="AB_hydrolase_1"/>
</dbReference>
<dbReference type="SUPFAM" id="SSF53474">
    <property type="entry name" value="alpha/beta-Hydrolases"/>
    <property type="match status" value="1"/>
</dbReference>
<dbReference type="PANTHER" id="PTHR43248:SF29">
    <property type="entry name" value="TRIPEPTIDYL AMINOPEPTIDASE"/>
    <property type="match status" value="1"/>
</dbReference>
<dbReference type="Pfam" id="PF00561">
    <property type="entry name" value="Abhydrolase_1"/>
    <property type="match status" value="1"/>
</dbReference>
<dbReference type="InterPro" id="IPR051601">
    <property type="entry name" value="Serine_prot/Carboxylest_S33"/>
</dbReference>
<dbReference type="Proteomes" id="UP000019140">
    <property type="component" value="Unassembled WGS sequence"/>
</dbReference>
<name>W4M3V4_9BACT</name>
<dbReference type="HOGENOM" id="CLU_537164_0_0_7"/>
<comment type="caution">
    <text evidence="6">The sequence shown here is derived from an EMBL/GenBank/DDBJ whole genome shotgun (WGS) entry which is preliminary data.</text>
</comment>
<dbReference type="InterPro" id="IPR029058">
    <property type="entry name" value="AB_hydrolase_fold"/>
</dbReference>
<keyword evidence="3" id="KW-0378">Hydrolase</keyword>
<gene>
    <name evidence="6" type="ORF">ETSY2_26430</name>
</gene>
<evidence type="ECO:0000313" key="7">
    <source>
        <dbReference type="Proteomes" id="UP000019140"/>
    </source>
</evidence>
<evidence type="ECO:0000313" key="6">
    <source>
        <dbReference type="EMBL" id="ETX04848.1"/>
    </source>
</evidence>
<dbReference type="AlphaFoldDB" id="W4M3V4"/>
<dbReference type="Gene3D" id="3.40.50.1820">
    <property type="entry name" value="alpha/beta hydrolase"/>
    <property type="match status" value="1"/>
</dbReference>
<dbReference type="InterPro" id="IPR013595">
    <property type="entry name" value="Pept_S33_TAP-like_C"/>
</dbReference>
<evidence type="ECO:0000256" key="1">
    <source>
        <dbReference type="ARBA" id="ARBA00010088"/>
    </source>
</evidence>
<sequence length="502" mass="55051">MLWLGILWLALIYILPLHAGVALGGSHAPGTVDSLQLFPLRIKLKGGELAEAERGMMPVPMKRSEPQSAIIEVEVYRFRTTGHIEARRPPIFILHGGPSFQGLERPLKRPGYYEKHIQPYTDIADVVVVSQRGIGSSNPNTKCRGPETLPINAGYPAKVQAVREASKRCKAHWEGEGYDLSGFTVIEAAGDVNDVRKALGYDRIMMVGHSFGSHWGMAVLRYHPAIVARAVLAGLEGPDHTYDMPSEVFNALKRMAAAAETASDLNGYIPAGGLIQAFETVIGRAEKAPVVADGVRFDAAAVRDLALGYTRRVYSRQDVSTWPTDILALYAGDFSKAARIRQHRHRRRSSHFPTASFFMLDCGSGISASRQAQLRSDPAVAVVGPIGWFYQATCPIWGSDLGEAFRQNFETIVPTVLVHGTWDVSTPYENVLELAPFFTNAKLITVHGGSHDAYREALEASDGFRQALTAFLKTGSMSDLPDEIRLPPIEWVIPKDKPQATP</sequence>
<dbReference type="Pfam" id="PF08386">
    <property type="entry name" value="Abhydrolase_4"/>
    <property type="match status" value="1"/>
</dbReference>
<protein>
    <recommendedName>
        <fullName evidence="8">AB hydrolase-1 domain-containing protein</fullName>
    </recommendedName>
</protein>
<organism evidence="6 7">
    <name type="scientific">Candidatus Entotheonella gemina</name>
    <dbReference type="NCBI Taxonomy" id="1429439"/>
    <lineage>
        <taxon>Bacteria</taxon>
        <taxon>Pseudomonadati</taxon>
        <taxon>Nitrospinota/Tectimicrobiota group</taxon>
        <taxon>Candidatus Tectimicrobiota</taxon>
        <taxon>Candidatus Entotheonellia</taxon>
        <taxon>Candidatus Entotheonellales</taxon>
        <taxon>Candidatus Entotheonellaceae</taxon>
        <taxon>Candidatus Entotheonella</taxon>
    </lineage>
</organism>
<evidence type="ECO:0008006" key="8">
    <source>
        <dbReference type="Google" id="ProtNLM"/>
    </source>
</evidence>
<dbReference type="GO" id="GO:0016787">
    <property type="term" value="F:hydrolase activity"/>
    <property type="evidence" value="ECO:0007669"/>
    <property type="project" value="UniProtKB-KW"/>
</dbReference>
<evidence type="ECO:0000256" key="3">
    <source>
        <dbReference type="ARBA" id="ARBA00022801"/>
    </source>
</evidence>